<evidence type="ECO:0000313" key="12">
    <source>
        <dbReference type="Proteomes" id="UP000663699"/>
    </source>
</evidence>
<dbReference type="Gene3D" id="2.170.260.40">
    <property type="match status" value="1"/>
</dbReference>
<dbReference type="PANTHER" id="PTHR12341:SF7">
    <property type="entry name" value="5'-3' EXORIBONUCLEASE 1"/>
    <property type="match status" value="1"/>
</dbReference>
<dbReference type="EC" id="3.1.13.-" evidence="5"/>
<dbReference type="InterPro" id="IPR014722">
    <property type="entry name" value="Rib_uL2_dom2"/>
</dbReference>
<feature type="domain" description="5'-3' exoribonuclease 1 SH3-like" evidence="8">
    <location>
        <begin position="1121"/>
        <end position="1187"/>
    </location>
</feature>
<dbReference type="PIRSF" id="PIRSF006743">
    <property type="entry name" value="Exonuclease_Xnr1"/>
    <property type="match status" value="1"/>
</dbReference>
<evidence type="ECO:0000259" key="6">
    <source>
        <dbReference type="Pfam" id="PF03159"/>
    </source>
</evidence>
<sequence length="1292" mass="150514">MGIPKFFRWISERYPMCSQLITGKRVPEFDNLYLDMNGIIHNCTHMDENNREIPENEAFLAIFKYIEHIFGTIRPKKLFFLAVDGVAPRAKMNQQRSRRFRAAKDAYEFYQEKARKGENVPEEPFDSNCITPGTIFMKKLSQQLKYFINRKVSEDANWREIDIIFSGHEVPGEGEHKIMEYIRLSKAQPNYEPNLRHCLYGLDADLIMLGLLSHDPHFCLLREEVLFGPLKKKKQELEEQNFYLMHLCLLREYLEMEFQELKSIDDFPYNFEKILDDFILLAFFVGNDFLPNLPKLHINEGALALVFKIYKQVIPKAKGYINNSGVINLEHLALILEGLERQEREDFKADLENKNWVNSKKKRIDEKTCLDRRKTLTMTSNQKELFLKMEEFLIRNLKKLDFSPTLSTEDSYFVSKMADDFHLKCQKYTSDNKTYLSIEPYSSSEIQDMNEIESIIAKELDRYKNSVILDNEKGYFDKENDAFEEKWLEWKNSYYVEKLGFSINDTEKLKAMAENYIQGLQWVLFYYYRGVCSWSWFYKYHYSPKVSDIKTGFGADLSFNLDSPFKPFEQLMADLMDNETSPIRDFYPEDFELDMNDKKASWEAIVKIPFIEEERLLNAMKVKEPLLTDEEKKRNTFGYNLKYSYDKNLDYIYLSFIDIFPIIPHCHCKEEVYKLPEILGVEQLVHGLCKGVNLGNISPAGFPSLNTLPHTGHLDNQRVNVFKSESKNESMIITIQNQLNSDTIENFLKNKIGKRVFVGWPYLHEAKVNAVSTEQFRYEYLSSSENSDATISKTLNDSIAWKKSSLKLELNYKKYFGLIINTIEAIVHVSMLKGLRTTEDGALEKDYEPCNSGNSEYPLQLVLNEVAVEDARYIEKPPLDIKQEYPLGSRGFFLGEYNYGRPLEITAHKNGKIDCWIATQTREPNFGKLIYEKFLKNTHYYPSYIASKMAGLSGLVFSKLLSSFYVMVDNKKVDLGLNLKYEAKKIKVLGYSRKTEKGWEYTQNAIDLAQEYKEKFPDFVHSIQLHLFDDIPLINKLIPNDDYKKKVKEIKSWLKMINEKNNFERATLDVEQLDKLSIQTIEKELDKIAGKTSPFIPKRINNVPRNAILKPSQCELRLHDQEFSLGDRVIYVHDSGKVPIATKGVIVKTGKKVIDVIFDVPFMSGTTLGGKCSAYRGLSVETHFVLNLTKRALLVSTKPLTDKKYDKIKSNDHIENPRTLPSQLMYPFQKSVYSKPFQAIPQIYDYNSEKSTLNTSLKNNLQPRSQNIPKSHHLIHSQVKIHSTQRIEKRAS</sequence>
<dbReference type="Gene3D" id="1.25.40.1050">
    <property type="match status" value="1"/>
</dbReference>
<comment type="function">
    <text evidence="5">Multifunctional protein that exhibits several independent functions at different levels of the cellular processes. 5'-3' exonuclease component of the nonsense-mediated mRNA decay (NMD) which is a highly conserved mRNA degradation pathway, an RNA surveillance system whose role is to identify and rid cells of mRNA with premature termination codons and thus prevents accumulation of potentially harmful truncated proteins.</text>
</comment>
<dbReference type="Pfam" id="PF18334">
    <property type="entry name" value="XRN1_D2_D3"/>
    <property type="match status" value="1"/>
</dbReference>
<evidence type="ECO:0000256" key="2">
    <source>
        <dbReference type="ARBA" id="ARBA00022801"/>
    </source>
</evidence>
<proteinExistence type="inferred from homology"/>
<dbReference type="Pfam" id="PF18129">
    <property type="entry name" value="SH3_12"/>
    <property type="match status" value="1"/>
</dbReference>
<dbReference type="GO" id="GO:0004534">
    <property type="term" value="F:5'-3' RNA exonuclease activity"/>
    <property type="evidence" value="ECO:0007669"/>
    <property type="project" value="UniProtKB-ARBA"/>
</dbReference>
<evidence type="ECO:0000259" key="7">
    <source>
        <dbReference type="Pfam" id="PF17846"/>
    </source>
</evidence>
<feature type="domain" description="Exoribonuclease Xrn1 D2/D3" evidence="10">
    <location>
        <begin position="880"/>
        <end position="1103"/>
    </location>
</feature>
<dbReference type="InterPro" id="IPR041412">
    <property type="entry name" value="Xrn1_helical"/>
</dbReference>
<feature type="domain" description="5'-3' exoribonuclease 1 D1" evidence="9">
    <location>
        <begin position="687"/>
        <end position="876"/>
    </location>
</feature>
<dbReference type="InterPro" id="IPR041106">
    <property type="entry name" value="XRN1_D2_D3"/>
</dbReference>
<dbReference type="GO" id="GO:0005634">
    <property type="term" value="C:nucleus"/>
    <property type="evidence" value="ECO:0007669"/>
    <property type="project" value="TreeGrafter"/>
</dbReference>
<protein>
    <recommendedName>
        <fullName evidence="5">5'-3' exoribonuclease 1</fullName>
        <ecNumber evidence="5">3.1.13.-</ecNumber>
    </recommendedName>
</protein>
<evidence type="ECO:0000256" key="1">
    <source>
        <dbReference type="ARBA" id="ARBA00022722"/>
    </source>
</evidence>
<keyword evidence="2 5" id="KW-0378">Hydrolase</keyword>
<keyword evidence="3 5" id="KW-0269">Exonuclease</keyword>
<evidence type="ECO:0000259" key="9">
    <source>
        <dbReference type="Pfam" id="PF18332"/>
    </source>
</evidence>
<dbReference type="InterPro" id="IPR004859">
    <property type="entry name" value="Xrn1_N"/>
</dbReference>
<evidence type="ECO:0000259" key="8">
    <source>
        <dbReference type="Pfam" id="PF18129"/>
    </source>
</evidence>
<dbReference type="Gene3D" id="3.40.50.12390">
    <property type="match status" value="2"/>
</dbReference>
<keyword evidence="12" id="KW-1185">Reference proteome</keyword>
<dbReference type="InterPro" id="IPR047008">
    <property type="entry name" value="XRN1_SH3_sf"/>
</dbReference>
<dbReference type="InterPro" id="IPR027073">
    <property type="entry name" value="5_3_exoribonuclease"/>
</dbReference>
<dbReference type="GO" id="GO:0016075">
    <property type="term" value="P:rRNA catabolic process"/>
    <property type="evidence" value="ECO:0007669"/>
    <property type="project" value="TreeGrafter"/>
</dbReference>
<dbReference type="Proteomes" id="UP000663699">
    <property type="component" value="Chromosome 4"/>
</dbReference>
<dbReference type="Pfam" id="PF03159">
    <property type="entry name" value="XRN_N"/>
    <property type="match status" value="1"/>
</dbReference>
<dbReference type="PANTHER" id="PTHR12341">
    <property type="entry name" value="5'-&gt;3' EXORIBONUCLEASE"/>
    <property type="match status" value="1"/>
</dbReference>
<evidence type="ECO:0000259" key="10">
    <source>
        <dbReference type="Pfam" id="PF18334"/>
    </source>
</evidence>
<dbReference type="FunFam" id="3.40.50.12390:FF:000002">
    <property type="entry name" value="5'-3' exoribonuclease 1"/>
    <property type="match status" value="1"/>
</dbReference>
<dbReference type="EMBL" id="CP054535">
    <property type="protein sequence ID" value="QSL64913.1"/>
    <property type="molecule type" value="Genomic_DNA"/>
</dbReference>
<dbReference type="GO" id="GO:0003723">
    <property type="term" value="F:RNA binding"/>
    <property type="evidence" value="ECO:0007669"/>
    <property type="project" value="UniProtKB-KW"/>
</dbReference>
<keyword evidence="5" id="KW-0963">Cytoplasm</keyword>
<dbReference type="GO" id="GO:0005737">
    <property type="term" value="C:cytoplasm"/>
    <property type="evidence" value="ECO:0007669"/>
    <property type="project" value="UniProtKB-SubCell"/>
</dbReference>
<keyword evidence="1 5" id="KW-0540">Nuclease</keyword>
<organism evidence="11 12">
    <name type="scientific">Pneumocystis wakefieldiae</name>
    <dbReference type="NCBI Taxonomy" id="38082"/>
    <lineage>
        <taxon>Eukaryota</taxon>
        <taxon>Fungi</taxon>
        <taxon>Dikarya</taxon>
        <taxon>Ascomycota</taxon>
        <taxon>Taphrinomycotina</taxon>
        <taxon>Pneumocystomycetes</taxon>
        <taxon>Pneumocystaceae</taxon>
        <taxon>Pneumocystis</taxon>
    </lineage>
</organism>
<feature type="domain" description="Xrn1 N-terminal" evidence="6">
    <location>
        <begin position="1"/>
        <end position="224"/>
    </location>
</feature>
<evidence type="ECO:0000313" key="11">
    <source>
        <dbReference type="EMBL" id="QSL64913.1"/>
    </source>
</evidence>
<dbReference type="Pfam" id="PF17846">
    <property type="entry name" value="XRN_M"/>
    <property type="match status" value="1"/>
</dbReference>
<dbReference type="InterPro" id="IPR040992">
    <property type="entry name" value="XRN1_D1"/>
</dbReference>
<comment type="similarity">
    <text evidence="4 5">Belongs to the 5'-3' exonuclease family.</text>
</comment>
<name>A0A899FWB1_9ASCO</name>
<dbReference type="InterPro" id="IPR047007">
    <property type="entry name" value="XRN1_D1_sf"/>
</dbReference>
<keyword evidence="5" id="KW-0866">Nonsense-mediated mRNA decay</keyword>
<dbReference type="InterPro" id="IPR016494">
    <property type="entry name" value="5_3_exoribonuclease_1"/>
</dbReference>
<accession>A0A899FWB1</accession>
<dbReference type="Pfam" id="PF18332">
    <property type="entry name" value="XRN1_D1"/>
    <property type="match status" value="1"/>
</dbReference>
<dbReference type="OrthoDB" id="372487at2759"/>
<reference evidence="11" key="1">
    <citation type="submission" date="2020-06" db="EMBL/GenBank/DDBJ databases">
        <title>Genomes of multiple members of Pneumocystis genus reveal paths to human pathogen Pneumocystis jirovecii.</title>
        <authorList>
            <person name="Cisse O.H."/>
            <person name="Ma L."/>
            <person name="Dekker J."/>
            <person name="Khil P."/>
            <person name="Jo J."/>
            <person name="Brenchley J."/>
            <person name="Blair R."/>
            <person name="Pahar B."/>
            <person name="Chabe M."/>
            <person name="Van Rompay K.A."/>
            <person name="Keesler R."/>
            <person name="Sukura A."/>
            <person name="Hirsch V."/>
            <person name="Kutty G."/>
            <person name="Liu Y."/>
            <person name="Peng L."/>
            <person name="Chen J."/>
            <person name="Song J."/>
            <person name="Weissenbacher-Lang C."/>
            <person name="Xu J."/>
            <person name="Upham N.S."/>
            <person name="Stajich J.E."/>
            <person name="Cuomo C.A."/>
            <person name="Cushion M.T."/>
            <person name="Kovacs J.A."/>
        </authorList>
    </citation>
    <scope>NUCLEOTIDE SEQUENCE</scope>
    <source>
        <strain evidence="11">2A</strain>
    </source>
</reference>
<dbReference type="Gene3D" id="2.30.30.30">
    <property type="match status" value="1"/>
</dbReference>
<dbReference type="Gene3D" id="2.30.30.750">
    <property type="match status" value="1"/>
</dbReference>
<evidence type="ECO:0000256" key="4">
    <source>
        <dbReference type="ARBA" id="ARBA00038299"/>
    </source>
</evidence>
<evidence type="ECO:0000256" key="3">
    <source>
        <dbReference type="ARBA" id="ARBA00022839"/>
    </source>
</evidence>
<feature type="domain" description="Xrn1 helical" evidence="7">
    <location>
        <begin position="269"/>
        <end position="640"/>
    </location>
</feature>
<gene>
    <name evidence="11" type="ORF">MERGE_002217</name>
</gene>
<dbReference type="CDD" id="cd18673">
    <property type="entry name" value="PIN_XRN1-2-like"/>
    <property type="match status" value="1"/>
</dbReference>
<comment type="subcellular location">
    <subcellularLocation>
        <location evidence="5">Cytoplasm</location>
    </subcellularLocation>
</comment>
<keyword evidence="5" id="KW-0694">RNA-binding</keyword>
<dbReference type="InterPro" id="IPR041385">
    <property type="entry name" value="SH3_12"/>
</dbReference>
<dbReference type="GO" id="GO:0000184">
    <property type="term" value="P:nuclear-transcribed mRNA catabolic process, nonsense-mediated decay"/>
    <property type="evidence" value="ECO:0007669"/>
    <property type="project" value="UniProtKB-KW"/>
</dbReference>
<evidence type="ECO:0000256" key="5">
    <source>
        <dbReference type="PIRNR" id="PIRNR006743"/>
    </source>
</evidence>